<sequence>MEADATVHGEAEALCAKLAFIEKKAHWCERGGDGTIVSRVSRVPKPKQMQVGDALPLAELPPCEVPLQNGDFEIVAKAERTHTARAGGTGKQFGGALRGPSSTPMPPCLHPETPSCGSHAAPVDPPGMQRHQAPGEIHPSEANEWADRLSREKDGWHVNRRWFEWAERVRGMGTLWTASRPRRGQLGHPPWSLLDEVAHKPRGERCVGVVVAPNLPGQIWVQQREALADEVVIMPRSGQLLTPTQLGGSGLLGASSSDGVMFHISASR</sequence>
<protein>
    <submittedName>
        <fullName evidence="1">Uncharacterized protein</fullName>
    </submittedName>
</protein>
<proteinExistence type="predicted"/>
<dbReference type="EMBL" id="LGRX02034021">
    <property type="protein sequence ID" value="KAK3239125.1"/>
    <property type="molecule type" value="Genomic_DNA"/>
</dbReference>
<accession>A0AAE0EU98</accession>
<evidence type="ECO:0000313" key="1">
    <source>
        <dbReference type="EMBL" id="KAK3239125.1"/>
    </source>
</evidence>
<dbReference type="AlphaFoldDB" id="A0AAE0EU98"/>
<gene>
    <name evidence="1" type="ORF">CYMTET_50925</name>
</gene>
<reference evidence="1 2" key="1">
    <citation type="journal article" date="2015" name="Genome Biol. Evol.">
        <title>Comparative Genomics of a Bacterivorous Green Alga Reveals Evolutionary Causalities and Consequences of Phago-Mixotrophic Mode of Nutrition.</title>
        <authorList>
            <person name="Burns J.A."/>
            <person name="Paasch A."/>
            <person name="Narechania A."/>
            <person name="Kim E."/>
        </authorList>
    </citation>
    <scope>NUCLEOTIDE SEQUENCE [LARGE SCALE GENOMIC DNA]</scope>
    <source>
        <strain evidence="1 2">PLY_AMNH</strain>
    </source>
</reference>
<organism evidence="1 2">
    <name type="scientific">Cymbomonas tetramitiformis</name>
    <dbReference type="NCBI Taxonomy" id="36881"/>
    <lineage>
        <taxon>Eukaryota</taxon>
        <taxon>Viridiplantae</taxon>
        <taxon>Chlorophyta</taxon>
        <taxon>Pyramimonadophyceae</taxon>
        <taxon>Pyramimonadales</taxon>
        <taxon>Pyramimonadaceae</taxon>
        <taxon>Cymbomonas</taxon>
    </lineage>
</organism>
<comment type="caution">
    <text evidence="1">The sequence shown here is derived from an EMBL/GenBank/DDBJ whole genome shotgun (WGS) entry which is preliminary data.</text>
</comment>
<keyword evidence="2" id="KW-1185">Reference proteome</keyword>
<evidence type="ECO:0000313" key="2">
    <source>
        <dbReference type="Proteomes" id="UP001190700"/>
    </source>
</evidence>
<dbReference type="Proteomes" id="UP001190700">
    <property type="component" value="Unassembled WGS sequence"/>
</dbReference>
<name>A0AAE0EU98_9CHLO</name>